<gene>
    <name evidence="2" type="ORF">OC842_004380</name>
</gene>
<comment type="caution">
    <text evidence="2">The sequence shown here is derived from an EMBL/GenBank/DDBJ whole genome shotgun (WGS) entry which is preliminary data.</text>
</comment>
<evidence type="ECO:0000313" key="3">
    <source>
        <dbReference type="Proteomes" id="UP001176521"/>
    </source>
</evidence>
<dbReference type="PANTHER" id="PTHR36578">
    <property type="entry name" value="CHROMOSOME 15, WHOLE GENOME SHOTGUN SEQUENCE"/>
    <property type="match status" value="1"/>
</dbReference>
<keyword evidence="3" id="KW-1185">Reference proteome</keyword>
<feature type="signal peptide" evidence="1">
    <location>
        <begin position="1"/>
        <end position="19"/>
    </location>
</feature>
<organism evidence="2 3">
    <name type="scientific">Tilletia horrida</name>
    <dbReference type="NCBI Taxonomy" id="155126"/>
    <lineage>
        <taxon>Eukaryota</taxon>
        <taxon>Fungi</taxon>
        <taxon>Dikarya</taxon>
        <taxon>Basidiomycota</taxon>
        <taxon>Ustilaginomycotina</taxon>
        <taxon>Exobasidiomycetes</taxon>
        <taxon>Tilletiales</taxon>
        <taxon>Tilletiaceae</taxon>
        <taxon>Tilletia</taxon>
    </lineage>
</organism>
<reference evidence="2" key="1">
    <citation type="journal article" date="2023" name="PhytoFront">
        <title>Draft Genome Resources of Seven Strains of Tilletia horrida, Causal Agent of Kernel Smut of Rice.</title>
        <authorList>
            <person name="Khanal S."/>
            <person name="Antony Babu S."/>
            <person name="Zhou X.G."/>
        </authorList>
    </citation>
    <scope>NUCLEOTIDE SEQUENCE</scope>
    <source>
        <strain evidence="2">TX3</strain>
    </source>
</reference>
<sequence>MLFKSCFVAWVGMALAVSAVPFESRQDASSSSSGSAGSGSSDASIPFINDDGSIDISSLAAAAAIQPTIVPPPQIKTDIVDIDPDVVAAAVSDQADDQTAESPTVDASDASYKRDLVKRVNPTWQGYSVCGTQLPTSGPLVNNPDTPDAFRADQTLYGISKAAKTPYGFNRNYAGLTAVYETKQANAYLGNLRLQTYDPSICANSCQQDITGCQGFNIYFERTPSINMLGVDLTKCNNPPSITRIGCQFWGTALSIEGATNAGQLRGNYFKTARAGSNAYSIPFSPGPLDGATGPTPLPGKISNKLAVGNLAGVVMFTQNPYADAQFCIDLANKSWGKSWRSFITWQSFRAGVYAGQGCIVYTKAGWTAADATDVGQYGAADKGEKNIYYSSAPTYYYERILQ</sequence>
<accession>A0AAN6JJL7</accession>
<name>A0AAN6JJL7_9BASI</name>
<protein>
    <submittedName>
        <fullName evidence="2">Uncharacterized protein</fullName>
    </submittedName>
</protein>
<feature type="chain" id="PRO_5042852718" evidence="1">
    <location>
        <begin position="20"/>
        <end position="403"/>
    </location>
</feature>
<dbReference type="PANTHER" id="PTHR36578:SF1">
    <property type="entry name" value="APPLE DOMAIN-CONTAINING PROTEIN"/>
    <property type="match status" value="1"/>
</dbReference>
<dbReference type="AlphaFoldDB" id="A0AAN6JJL7"/>
<evidence type="ECO:0000256" key="1">
    <source>
        <dbReference type="SAM" id="SignalP"/>
    </source>
</evidence>
<evidence type="ECO:0000313" key="2">
    <source>
        <dbReference type="EMBL" id="KAK0529006.1"/>
    </source>
</evidence>
<proteinExistence type="predicted"/>
<dbReference type="Proteomes" id="UP001176521">
    <property type="component" value="Unassembled WGS sequence"/>
</dbReference>
<keyword evidence="1" id="KW-0732">Signal</keyword>
<dbReference type="EMBL" id="JAPDMQ010000256">
    <property type="protein sequence ID" value="KAK0529006.1"/>
    <property type="molecule type" value="Genomic_DNA"/>
</dbReference>